<dbReference type="GO" id="GO:0033644">
    <property type="term" value="C:host cell membrane"/>
    <property type="evidence" value="ECO:0007669"/>
    <property type="project" value="UniProtKB-SubCell"/>
</dbReference>
<keyword evidence="4 10" id="KW-0812">Transmembrane</keyword>
<evidence type="ECO:0000256" key="1">
    <source>
        <dbReference type="ARBA" id="ARBA00022448"/>
    </source>
</evidence>
<keyword evidence="10" id="KW-1133">Transmembrane helix</keyword>
<gene>
    <name evidence="10 11" type="primary">vpu</name>
</gene>
<evidence type="ECO:0000256" key="6">
    <source>
        <dbReference type="ARBA" id="ARBA00022870"/>
    </source>
</evidence>
<organism evidence="11">
    <name type="scientific">Human immunodeficiency virus type 1</name>
    <name type="common">HIV-1</name>
    <dbReference type="NCBI Taxonomy" id="11676"/>
    <lineage>
        <taxon>Viruses</taxon>
        <taxon>Riboviria</taxon>
        <taxon>Pararnavirae</taxon>
        <taxon>Artverviricota</taxon>
        <taxon>Revtraviricetes</taxon>
        <taxon>Ortervirales</taxon>
        <taxon>Retroviridae</taxon>
        <taxon>Orthoretrovirinae</taxon>
        <taxon>Lentivirus</taxon>
        <taxon>Lentivirus humimdef1</taxon>
    </lineage>
</organism>
<keyword evidence="8 10" id="KW-0472">Membrane</keyword>
<dbReference type="InterPro" id="IPR008187">
    <property type="entry name" value="Vpu"/>
</dbReference>
<dbReference type="Pfam" id="PF00558">
    <property type="entry name" value="Vpu"/>
    <property type="match status" value="1"/>
</dbReference>
<dbReference type="GO" id="GO:0005261">
    <property type="term" value="F:monoatomic cation channel activity"/>
    <property type="evidence" value="ECO:0007669"/>
    <property type="project" value="InterPro"/>
</dbReference>
<keyword evidence="2" id="KW-0597">Phosphoprotein</keyword>
<keyword evidence="7 10" id="KW-0406">Ion transport</keyword>
<protein>
    <recommendedName>
        <fullName evidence="10">Protein Vpu</fullName>
    </recommendedName>
    <alternativeName>
        <fullName evidence="10">U ORF protein</fullName>
    </alternativeName>
    <alternativeName>
        <fullName evidence="10">Viral protein U</fullName>
    </alternativeName>
</protein>
<comment type="similarity">
    <text evidence="10">Belongs to the HIV-1 VPU protein family.</text>
</comment>
<name>A0A0A0US68_HV1</name>
<evidence type="ECO:0000256" key="10">
    <source>
        <dbReference type="RuleBase" id="RU364058"/>
    </source>
</evidence>
<keyword evidence="6 10" id="KW-1043">Host membrane</keyword>
<feature type="transmembrane region" description="Helical" evidence="10">
    <location>
        <begin position="6"/>
        <end position="28"/>
    </location>
</feature>
<evidence type="ECO:0000256" key="9">
    <source>
        <dbReference type="ARBA" id="ARBA00023303"/>
    </source>
</evidence>
<evidence type="ECO:0000256" key="3">
    <source>
        <dbReference type="ARBA" id="ARBA00022581"/>
    </source>
</evidence>
<organismHost>
    <name type="scientific">Homo sapiens</name>
    <name type="common">Human</name>
    <dbReference type="NCBI Taxonomy" id="9606"/>
</organismHost>
<keyword evidence="1 10" id="KW-0813">Transport</keyword>
<evidence type="ECO:0000313" key="11">
    <source>
        <dbReference type="EMBL" id="AIW51931.1"/>
    </source>
</evidence>
<comment type="function">
    <text evidence="10">Enhances virion budding, by targeting human CD4 and Tetherin/BST2 to proteasome degradation. Degradation of CD4 prevents any unwanted premature interactions between viral Env and its receptor human CD4 in the endoplasmic reticulum. Degradation of antiretroviral protein Tetherin/BST2 is important for virion budding, as BST2 tethers new viral particles to the host cell membrane. Mechanistically, Vpu bridges either CD4 or BST2 to BTRC, a substrate recognition subunit of the Skp1/Cullin/F-box protein E3 ubiquitin ligase, induces their ubiquitination and subsequent proteasomal degradation. The alteration of the E3 ligase specificity by Vpu seems to interfere with the degradation of host IKBKB, leading to NF-kappa-B down-regulation and subsequent apoptosis. Acts as a viroporin that forms an oligomeric ion channel in membranes. Modulates the host DNA repair mechanisms to promote degradation of nuclear viral cDNA in cells that are already productively infected in order to suppress immune sensing and proviral hyper-integration (superinfection). Manipulates PML-NBs and modulates SUMOylation of host BLM protein thereby enhancing its DNA-end processing activity toward viral unintegrated linear DNA. Also inhibits RAD52-mediated homologous repair of viral cDNA, preventing the generation of dead-end circular forms of single copies of the long terminal repeat and permitting sustained nucleolytic attack.</text>
</comment>
<accession>A0A0A0US68</accession>
<dbReference type="EMBL" id="KM359887">
    <property type="protein sequence ID" value="AIW51931.1"/>
    <property type="molecule type" value="Genomic_DNA"/>
</dbReference>
<evidence type="ECO:0000256" key="5">
    <source>
        <dbReference type="ARBA" id="ARBA00022703"/>
    </source>
</evidence>
<evidence type="ECO:0000256" key="2">
    <source>
        <dbReference type="ARBA" id="ARBA00022553"/>
    </source>
</evidence>
<keyword evidence="9 10" id="KW-0407">Ion channel</keyword>
<proteinExistence type="inferred from homology"/>
<dbReference type="GO" id="GO:0019076">
    <property type="term" value="P:viral release from host cell"/>
    <property type="evidence" value="ECO:0007669"/>
    <property type="project" value="UniProtKB-UniRule"/>
</dbReference>
<evidence type="ECO:0000256" key="8">
    <source>
        <dbReference type="ARBA" id="ARBA00023136"/>
    </source>
</evidence>
<evidence type="ECO:0000256" key="7">
    <source>
        <dbReference type="ARBA" id="ARBA00023065"/>
    </source>
</evidence>
<keyword evidence="5 10" id="KW-0053">Apoptosis</keyword>
<sequence>MPPLLIVGVIALIVVPKITIVVWTVVLIEYMKILKTNKNSPVNRKNKGKSRRQWQCKVKGTLKNYQHGGGYGESLAFGCF</sequence>
<keyword evidence="3 10" id="KW-0945">Host-virus interaction</keyword>
<comment type="subcellular location">
    <subcellularLocation>
        <location evidence="10">Host membrane</location>
        <topology evidence="10">Single-pass type I membrane protein</topology>
    </subcellularLocation>
</comment>
<reference evidence="11" key="1">
    <citation type="submission" date="2014-08" db="EMBL/GenBank/DDBJ databases">
        <title>Molecular Diversity of HIV-1 among the HIV Infected People of North Eastern India.</title>
        <authorList>
            <person name="Sharma A.L."/>
            <person name="Singh T.R."/>
            <person name="Singh L.S."/>
        </authorList>
    </citation>
    <scope>NUCLEOTIDE SEQUENCE</scope>
    <source>
        <strain evidence="11">MU020</strain>
    </source>
</reference>
<dbReference type="GO" id="GO:0032801">
    <property type="term" value="P:receptor catabolic process"/>
    <property type="evidence" value="ECO:0007669"/>
    <property type="project" value="InterPro"/>
</dbReference>
<evidence type="ECO:0000256" key="4">
    <source>
        <dbReference type="ARBA" id="ARBA00022692"/>
    </source>
</evidence>